<dbReference type="AlphaFoldDB" id="A0A5B8VQT6"/>
<sequence length="126" mass="14301">MTENPVGSEKSKEPKNLLKNKGIQLKIPVFPTDATLISGRVAVKMMGDFVYYINGGMPIFQHHKDDRDSFRFIAVQLYLTGNCKQSEIVRCFEISDVSLKRWVKQAKETNKLSDFVSKKKSGTIKS</sequence>
<accession>A0A5B8VQT6</accession>
<organism evidence="1 2">
    <name type="scientific">Arachidicoccus ginsenosidivorans</name>
    <dbReference type="NCBI Taxonomy" id="496057"/>
    <lineage>
        <taxon>Bacteria</taxon>
        <taxon>Pseudomonadati</taxon>
        <taxon>Bacteroidota</taxon>
        <taxon>Chitinophagia</taxon>
        <taxon>Chitinophagales</taxon>
        <taxon>Chitinophagaceae</taxon>
        <taxon>Arachidicoccus</taxon>
    </lineage>
</organism>
<keyword evidence="2" id="KW-1185">Reference proteome</keyword>
<dbReference type="OrthoDB" id="296334at2"/>
<evidence type="ECO:0000313" key="2">
    <source>
        <dbReference type="Proteomes" id="UP000321291"/>
    </source>
</evidence>
<dbReference type="InterPro" id="IPR010921">
    <property type="entry name" value="Trp_repressor/repl_initiator"/>
</dbReference>
<proteinExistence type="predicted"/>
<dbReference type="EMBL" id="CP042434">
    <property type="protein sequence ID" value="QEC73779.1"/>
    <property type="molecule type" value="Genomic_DNA"/>
</dbReference>
<dbReference type="KEGG" id="agi:FSB73_21015"/>
<dbReference type="RefSeq" id="WP_146786840.1">
    <property type="nucleotide sequence ID" value="NZ_CP042434.1"/>
</dbReference>
<reference evidence="1 2" key="1">
    <citation type="journal article" date="2017" name="Int. J. Syst. Evol. Microbiol.">
        <title>Arachidicoccus ginsenosidivorans sp. nov., with ginsenoside-converting activity isolated from ginseng cultivating soil.</title>
        <authorList>
            <person name="Siddiqi M.Z."/>
            <person name="Aslam Z."/>
            <person name="Im W.T."/>
        </authorList>
    </citation>
    <scope>NUCLEOTIDE SEQUENCE [LARGE SCALE GENOMIC DNA]</scope>
    <source>
        <strain evidence="1 2">Gsoil 809</strain>
    </source>
</reference>
<name>A0A5B8VQT6_9BACT</name>
<gene>
    <name evidence="1" type="ORF">FSB73_21015</name>
</gene>
<evidence type="ECO:0000313" key="1">
    <source>
        <dbReference type="EMBL" id="QEC73779.1"/>
    </source>
</evidence>
<dbReference type="GO" id="GO:0043565">
    <property type="term" value="F:sequence-specific DNA binding"/>
    <property type="evidence" value="ECO:0007669"/>
    <property type="project" value="InterPro"/>
</dbReference>
<protein>
    <submittedName>
        <fullName evidence="1">Transposase</fullName>
    </submittedName>
</protein>
<dbReference type="SUPFAM" id="SSF48295">
    <property type="entry name" value="TrpR-like"/>
    <property type="match status" value="1"/>
</dbReference>
<dbReference type="Proteomes" id="UP000321291">
    <property type="component" value="Chromosome"/>
</dbReference>